<accession>A0ABU6UQ11</accession>
<reference evidence="2 3" key="1">
    <citation type="journal article" date="2023" name="Plants (Basel)">
        <title>Bridging the Gap: Combining Genomics and Transcriptomics Approaches to Understand Stylosanthes scabra, an Orphan Legume from the Brazilian Caatinga.</title>
        <authorList>
            <person name="Ferreira-Neto J.R.C."/>
            <person name="da Silva M.D."/>
            <person name="Binneck E."/>
            <person name="de Melo N.F."/>
            <person name="da Silva R.H."/>
            <person name="de Melo A.L.T.M."/>
            <person name="Pandolfi V."/>
            <person name="Bustamante F.O."/>
            <person name="Brasileiro-Vidal A.C."/>
            <person name="Benko-Iseppon A.M."/>
        </authorList>
    </citation>
    <scope>NUCLEOTIDE SEQUENCE [LARGE SCALE GENOMIC DNA]</scope>
    <source>
        <tissue evidence="2">Leaves</tissue>
    </source>
</reference>
<dbReference type="EMBL" id="JASCZI010121967">
    <property type="protein sequence ID" value="MED6163410.1"/>
    <property type="molecule type" value="Genomic_DNA"/>
</dbReference>
<organism evidence="2 3">
    <name type="scientific">Stylosanthes scabra</name>
    <dbReference type="NCBI Taxonomy" id="79078"/>
    <lineage>
        <taxon>Eukaryota</taxon>
        <taxon>Viridiplantae</taxon>
        <taxon>Streptophyta</taxon>
        <taxon>Embryophyta</taxon>
        <taxon>Tracheophyta</taxon>
        <taxon>Spermatophyta</taxon>
        <taxon>Magnoliopsida</taxon>
        <taxon>eudicotyledons</taxon>
        <taxon>Gunneridae</taxon>
        <taxon>Pentapetalae</taxon>
        <taxon>rosids</taxon>
        <taxon>fabids</taxon>
        <taxon>Fabales</taxon>
        <taxon>Fabaceae</taxon>
        <taxon>Papilionoideae</taxon>
        <taxon>50 kb inversion clade</taxon>
        <taxon>dalbergioids sensu lato</taxon>
        <taxon>Dalbergieae</taxon>
        <taxon>Pterocarpus clade</taxon>
        <taxon>Stylosanthes</taxon>
    </lineage>
</organism>
<name>A0ABU6UQ11_9FABA</name>
<feature type="non-terminal residue" evidence="2">
    <location>
        <position position="1"/>
    </location>
</feature>
<feature type="region of interest" description="Disordered" evidence="1">
    <location>
        <begin position="1"/>
        <end position="31"/>
    </location>
</feature>
<keyword evidence="3" id="KW-1185">Reference proteome</keyword>
<evidence type="ECO:0000256" key="1">
    <source>
        <dbReference type="SAM" id="MobiDB-lite"/>
    </source>
</evidence>
<sequence length="58" mass="6405">LKLEELTDAGEGGHTGEEGDNSDALGSERGFCRRERRKKIRSVGRGVLHLRDSVAVRQ</sequence>
<evidence type="ECO:0000313" key="3">
    <source>
        <dbReference type="Proteomes" id="UP001341840"/>
    </source>
</evidence>
<proteinExistence type="predicted"/>
<comment type="caution">
    <text evidence="2">The sequence shown here is derived from an EMBL/GenBank/DDBJ whole genome shotgun (WGS) entry which is preliminary data.</text>
</comment>
<evidence type="ECO:0000313" key="2">
    <source>
        <dbReference type="EMBL" id="MED6163410.1"/>
    </source>
</evidence>
<protein>
    <submittedName>
        <fullName evidence="2">Uncharacterized protein</fullName>
    </submittedName>
</protein>
<dbReference type="Proteomes" id="UP001341840">
    <property type="component" value="Unassembled WGS sequence"/>
</dbReference>
<gene>
    <name evidence="2" type="ORF">PIB30_079703</name>
</gene>